<evidence type="ECO:0000313" key="2">
    <source>
        <dbReference type="EMBL" id="CAK0783714.1"/>
    </source>
</evidence>
<dbReference type="EMBL" id="CAUYUE010000009">
    <property type="protein sequence ID" value="CAK0783714.1"/>
    <property type="molecule type" value="Genomic_DNA"/>
</dbReference>
<comment type="caution">
    <text evidence="2">The sequence shown here is derived from an EMBL/GenBank/DDBJ whole genome shotgun (WGS) entry which is preliminary data.</text>
</comment>
<dbReference type="SUPFAM" id="SSF48452">
    <property type="entry name" value="TPR-like"/>
    <property type="match status" value="1"/>
</dbReference>
<sequence>MGKYKPPMMRDRPSPAAEALSRAEELQQQAERKRGETAIPSLQQAAVAYKEVLDLTKDGSLPEDRLANCHFGLGECMQQLGERILESCAALPDAQLSADVEADARRNAAAVFRQAADAYQKVTSPEDGRVRVDACVNRANTLSAWAGAEAAWGRPSKGSDLLAAAVEGYRGALEQEEDAATWSNLADTLVSQAELLEQQGVADARVPSLYSKAMAAYGKACMLSSSEEGDDLPGLLNNWGVGLHSQGTHAKDHALALSSLEGAAQRLREAIAFSRGDPQPHNALGDTLMARADLAGDPSEALGFLNASLQEGYSAALRLNSQDANAHVGSAEVHTALGKLALVAGNTAAAAAHFLDALHFYQAALQKPEALGILRDRSDVRYNYACVCAHAMASGAVQGDDVAAAQQECLSTLSHLTAVGMTTPEQILKDPDFSQAKEQAWFSPVLGISTGHTQLPQQA</sequence>
<dbReference type="AlphaFoldDB" id="A0AAV1I9H2"/>
<evidence type="ECO:0000256" key="1">
    <source>
        <dbReference type="SAM" id="MobiDB-lite"/>
    </source>
</evidence>
<gene>
    <name evidence="2" type="ORF">CVIRNUC_006913</name>
</gene>
<dbReference type="Proteomes" id="UP001314263">
    <property type="component" value="Unassembled WGS sequence"/>
</dbReference>
<keyword evidence="3" id="KW-1185">Reference proteome</keyword>
<accession>A0AAV1I9H2</accession>
<organism evidence="2 3">
    <name type="scientific">Coccomyxa viridis</name>
    <dbReference type="NCBI Taxonomy" id="1274662"/>
    <lineage>
        <taxon>Eukaryota</taxon>
        <taxon>Viridiplantae</taxon>
        <taxon>Chlorophyta</taxon>
        <taxon>core chlorophytes</taxon>
        <taxon>Trebouxiophyceae</taxon>
        <taxon>Trebouxiophyceae incertae sedis</taxon>
        <taxon>Coccomyxaceae</taxon>
        <taxon>Coccomyxa</taxon>
    </lineage>
</organism>
<dbReference type="Gene3D" id="1.25.40.10">
    <property type="entry name" value="Tetratricopeptide repeat domain"/>
    <property type="match status" value="2"/>
</dbReference>
<name>A0AAV1I9H2_9CHLO</name>
<reference evidence="2 3" key="1">
    <citation type="submission" date="2023-10" db="EMBL/GenBank/DDBJ databases">
        <authorList>
            <person name="Maclean D."/>
            <person name="Macfadyen A."/>
        </authorList>
    </citation>
    <scope>NUCLEOTIDE SEQUENCE [LARGE SCALE GENOMIC DNA]</scope>
</reference>
<feature type="compositionally biased region" description="Basic and acidic residues" evidence="1">
    <location>
        <begin position="21"/>
        <end position="36"/>
    </location>
</feature>
<feature type="region of interest" description="Disordered" evidence="1">
    <location>
        <begin position="1"/>
        <end position="39"/>
    </location>
</feature>
<evidence type="ECO:0000313" key="3">
    <source>
        <dbReference type="Proteomes" id="UP001314263"/>
    </source>
</evidence>
<protein>
    <submittedName>
        <fullName evidence="2">Uncharacterized protein</fullName>
    </submittedName>
</protein>
<dbReference type="InterPro" id="IPR011990">
    <property type="entry name" value="TPR-like_helical_dom_sf"/>
</dbReference>
<proteinExistence type="predicted"/>